<name>A0ABY9M6X5_9BURK</name>
<proteinExistence type="predicted"/>
<evidence type="ECO:0000313" key="1">
    <source>
        <dbReference type="EMBL" id="WMD21557.1"/>
    </source>
</evidence>
<protein>
    <submittedName>
        <fullName evidence="1">Uncharacterized protein</fullName>
    </submittedName>
</protein>
<reference evidence="1 2" key="1">
    <citation type="submission" date="2023-08" db="EMBL/GenBank/DDBJ databases">
        <title>Achromobacter seleniivolatilans sp. nov., isolated from seleniferous soil.</title>
        <authorList>
            <person name="Zhang S."/>
            <person name="Li K."/>
            <person name="Peng J."/>
            <person name="Zhao Q."/>
            <person name="Wang H."/>
            <person name="Guo Y."/>
        </authorList>
    </citation>
    <scope>NUCLEOTIDE SEQUENCE [LARGE SCALE GENOMIC DNA]</scope>
    <source>
        <strain evidence="1 2">R39</strain>
    </source>
</reference>
<evidence type="ECO:0000313" key="2">
    <source>
        <dbReference type="Proteomes" id="UP001234798"/>
    </source>
</evidence>
<sequence length="262" mass="28707">MANREVLFKRINNALFDMQAATSQTFEQHFLTFARLLADSSLQDLNQKLTVNLDVERFLEASSRSQGSMVGSARLAWPESADAVLGLQWLLVQKFAREPGGLLDFAHTYYTVGRNFTGELHSLTRQLLIPFARDYKDYVMAMEQSHVAASVSSAADSIGSGPAQITYHINGNNVRVNNHSVDKSTNIINIGADFREYIDGLRQVIQSLTDAQQKQEAMEIVNAVEAQLATPKPSKTVVSTLLNALPHVASIATLASAIISGL</sequence>
<organism evidence="1 2">
    <name type="scientific">Achromobacter seleniivolatilans</name>
    <dbReference type="NCBI Taxonomy" id="3047478"/>
    <lineage>
        <taxon>Bacteria</taxon>
        <taxon>Pseudomonadati</taxon>
        <taxon>Pseudomonadota</taxon>
        <taxon>Betaproteobacteria</taxon>
        <taxon>Burkholderiales</taxon>
        <taxon>Alcaligenaceae</taxon>
        <taxon>Achromobacter</taxon>
    </lineage>
</organism>
<dbReference type="RefSeq" id="WP_306945378.1">
    <property type="nucleotide sequence ID" value="NZ_CP132976.1"/>
</dbReference>
<keyword evidence="2" id="KW-1185">Reference proteome</keyword>
<dbReference type="Proteomes" id="UP001234798">
    <property type="component" value="Chromosome"/>
</dbReference>
<accession>A0ABY9M6X5</accession>
<gene>
    <name evidence="1" type="ORF">RAS12_04060</name>
</gene>
<dbReference type="EMBL" id="CP132976">
    <property type="protein sequence ID" value="WMD21557.1"/>
    <property type="molecule type" value="Genomic_DNA"/>
</dbReference>